<dbReference type="Pfam" id="PF00126">
    <property type="entry name" value="HTH_1"/>
    <property type="match status" value="1"/>
</dbReference>
<feature type="domain" description="HTH lysR-type" evidence="5">
    <location>
        <begin position="2"/>
        <end position="59"/>
    </location>
</feature>
<dbReference type="SUPFAM" id="SSF46785">
    <property type="entry name" value="Winged helix' DNA-binding domain"/>
    <property type="match status" value="1"/>
</dbReference>
<reference evidence="7" key="1">
    <citation type="journal article" date="2019" name="Int. J. Syst. Evol. Microbiol.">
        <title>The Global Catalogue of Microorganisms (GCM) 10K type strain sequencing project: providing services to taxonomists for standard genome sequencing and annotation.</title>
        <authorList>
            <consortium name="The Broad Institute Genomics Platform"/>
            <consortium name="The Broad Institute Genome Sequencing Center for Infectious Disease"/>
            <person name="Wu L."/>
            <person name="Ma J."/>
        </authorList>
    </citation>
    <scope>NUCLEOTIDE SEQUENCE [LARGE SCALE GENOMIC DNA]</scope>
    <source>
        <strain evidence="7">JCM 32226</strain>
    </source>
</reference>
<comment type="similarity">
    <text evidence="1">Belongs to the LysR transcriptional regulatory family.</text>
</comment>
<evidence type="ECO:0000259" key="5">
    <source>
        <dbReference type="PROSITE" id="PS50931"/>
    </source>
</evidence>
<sequence length="303" mass="33731">MFELKHLRSLRALYQQGSLAGAATALHLSQSALSHQLSELEQRLGEPLFVRRSRPLALTAAGRLLWQLAEQVLPSIDRVERQLRGGDGEGAPVRLAVECHSCIHWLTAPLAADHGRLFELVSGHLYEPQQALQAGELDLVLTSEVADLDGIHYEPLFDYQMQLVVAPDHPLVRLPQIRPQDLADEVLLCYPVPASRLDILRHFLTPAGIRPRRLRPVDNTQMMLQMAAARWGVALLPTWASQEYVARGALCQLPLAGGLWRRMFGAIRASARQRSPLQQLFERLRQAPIEGARALAPRVPPAS</sequence>
<accession>A0ABP8QL09</accession>
<dbReference type="InterPro" id="IPR005119">
    <property type="entry name" value="LysR_subst-bd"/>
</dbReference>
<organism evidence="6 7">
    <name type="scientific">Pseudaeromonas paramecii</name>
    <dbReference type="NCBI Taxonomy" id="2138166"/>
    <lineage>
        <taxon>Bacteria</taxon>
        <taxon>Pseudomonadati</taxon>
        <taxon>Pseudomonadota</taxon>
        <taxon>Gammaproteobacteria</taxon>
        <taxon>Aeromonadales</taxon>
        <taxon>Aeromonadaceae</taxon>
        <taxon>Pseudaeromonas</taxon>
    </lineage>
</organism>
<evidence type="ECO:0000256" key="3">
    <source>
        <dbReference type="ARBA" id="ARBA00023125"/>
    </source>
</evidence>
<dbReference type="RefSeq" id="WP_345014919.1">
    <property type="nucleotide sequence ID" value="NZ_BAABFC010000029.1"/>
</dbReference>
<evidence type="ECO:0000256" key="1">
    <source>
        <dbReference type="ARBA" id="ARBA00009437"/>
    </source>
</evidence>
<evidence type="ECO:0000313" key="7">
    <source>
        <dbReference type="Proteomes" id="UP001501321"/>
    </source>
</evidence>
<dbReference type="InterPro" id="IPR036388">
    <property type="entry name" value="WH-like_DNA-bd_sf"/>
</dbReference>
<dbReference type="Pfam" id="PF03466">
    <property type="entry name" value="LysR_substrate"/>
    <property type="match status" value="1"/>
</dbReference>
<keyword evidence="7" id="KW-1185">Reference proteome</keyword>
<keyword evidence="2" id="KW-0805">Transcription regulation</keyword>
<dbReference type="PANTHER" id="PTHR30126:SF25">
    <property type="entry name" value="HTH-TYPE TRANSCRIPTIONAL REGULATOR METR"/>
    <property type="match status" value="1"/>
</dbReference>
<name>A0ABP8QL09_9GAMM</name>
<comment type="caution">
    <text evidence="6">The sequence shown here is derived from an EMBL/GenBank/DDBJ whole genome shotgun (WGS) entry which is preliminary data.</text>
</comment>
<dbReference type="PRINTS" id="PR00039">
    <property type="entry name" value="HTHLYSR"/>
</dbReference>
<evidence type="ECO:0000256" key="4">
    <source>
        <dbReference type="ARBA" id="ARBA00023163"/>
    </source>
</evidence>
<dbReference type="SUPFAM" id="SSF53850">
    <property type="entry name" value="Periplasmic binding protein-like II"/>
    <property type="match status" value="1"/>
</dbReference>
<dbReference type="PANTHER" id="PTHR30126">
    <property type="entry name" value="HTH-TYPE TRANSCRIPTIONAL REGULATOR"/>
    <property type="match status" value="1"/>
</dbReference>
<dbReference type="InterPro" id="IPR036390">
    <property type="entry name" value="WH_DNA-bd_sf"/>
</dbReference>
<dbReference type="Gene3D" id="3.40.190.10">
    <property type="entry name" value="Periplasmic binding protein-like II"/>
    <property type="match status" value="1"/>
</dbReference>
<keyword evidence="3" id="KW-0238">DNA-binding</keyword>
<dbReference type="Gene3D" id="1.10.10.10">
    <property type="entry name" value="Winged helix-like DNA-binding domain superfamily/Winged helix DNA-binding domain"/>
    <property type="match status" value="1"/>
</dbReference>
<protein>
    <submittedName>
        <fullName evidence="6">LysR substrate-binding domain-containing protein</fullName>
    </submittedName>
</protein>
<evidence type="ECO:0000313" key="6">
    <source>
        <dbReference type="EMBL" id="GAA4504220.1"/>
    </source>
</evidence>
<proteinExistence type="inferred from homology"/>
<gene>
    <name evidence="6" type="ORF">GCM10023095_31770</name>
</gene>
<dbReference type="InterPro" id="IPR000847">
    <property type="entry name" value="LysR_HTH_N"/>
</dbReference>
<keyword evidence="4" id="KW-0804">Transcription</keyword>
<dbReference type="PROSITE" id="PS50931">
    <property type="entry name" value="HTH_LYSR"/>
    <property type="match status" value="1"/>
</dbReference>
<dbReference type="Proteomes" id="UP001501321">
    <property type="component" value="Unassembled WGS sequence"/>
</dbReference>
<dbReference type="EMBL" id="BAABFC010000029">
    <property type="protein sequence ID" value="GAA4504220.1"/>
    <property type="molecule type" value="Genomic_DNA"/>
</dbReference>
<evidence type="ECO:0000256" key="2">
    <source>
        <dbReference type="ARBA" id="ARBA00023015"/>
    </source>
</evidence>